<dbReference type="AlphaFoldDB" id="A0A0E9WH28"/>
<accession>A0A0E9WH28</accession>
<organism evidence="1">
    <name type="scientific">Anguilla anguilla</name>
    <name type="common">European freshwater eel</name>
    <name type="synonym">Muraena anguilla</name>
    <dbReference type="NCBI Taxonomy" id="7936"/>
    <lineage>
        <taxon>Eukaryota</taxon>
        <taxon>Metazoa</taxon>
        <taxon>Chordata</taxon>
        <taxon>Craniata</taxon>
        <taxon>Vertebrata</taxon>
        <taxon>Euteleostomi</taxon>
        <taxon>Actinopterygii</taxon>
        <taxon>Neopterygii</taxon>
        <taxon>Teleostei</taxon>
        <taxon>Anguilliformes</taxon>
        <taxon>Anguillidae</taxon>
        <taxon>Anguilla</taxon>
    </lineage>
</organism>
<dbReference type="EMBL" id="GBXM01018873">
    <property type="protein sequence ID" value="JAH89704.1"/>
    <property type="molecule type" value="Transcribed_RNA"/>
</dbReference>
<proteinExistence type="predicted"/>
<name>A0A0E9WH28_ANGAN</name>
<sequence>MLSDHCGCAGKLQQSLTEGSVYFILFLPLPLSDCGGHHTSAGKKTWCIPPILP</sequence>
<reference evidence="1" key="1">
    <citation type="submission" date="2014-11" db="EMBL/GenBank/DDBJ databases">
        <authorList>
            <person name="Amaro Gonzalez C."/>
        </authorList>
    </citation>
    <scope>NUCLEOTIDE SEQUENCE</scope>
</reference>
<evidence type="ECO:0000313" key="1">
    <source>
        <dbReference type="EMBL" id="JAH89704.1"/>
    </source>
</evidence>
<reference evidence="1" key="2">
    <citation type="journal article" date="2015" name="Fish Shellfish Immunol.">
        <title>Early steps in the European eel (Anguilla anguilla)-Vibrio vulnificus interaction in the gills: Role of the RtxA13 toxin.</title>
        <authorList>
            <person name="Callol A."/>
            <person name="Pajuelo D."/>
            <person name="Ebbesson L."/>
            <person name="Teles M."/>
            <person name="MacKenzie S."/>
            <person name="Amaro C."/>
        </authorList>
    </citation>
    <scope>NUCLEOTIDE SEQUENCE</scope>
</reference>
<protein>
    <submittedName>
        <fullName evidence="1">Uncharacterized protein</fullName>
    </submittedName>
</protein>